<proteinExistence type="inferred from homology"/>
<reference evidence="4" key="1">
    <citation type="journal article" date="2019" name="Int. J. Syst. Evol. Microbiol.">
        <title>The Global Catalogue of Microorganisms (GCM) 10K type strain sequencing project: providing services to taxonomists for standard genome sequencing and annotation.</title>
        <authorList>
            <consortium name="The Broad Institute Genomics Platform"/>
            <consortium name="The Broad Institute Genome Sequencing Center for Infectious Disease"/>
            <person name="Wu L."/>
            <person name="Ma J."/>
        </authorList>
    </citation>
    <scope>NUCLEOTIDE SEQUENCE [LARGE SCALE GENOMIC DNA]</scope>
    <source>
        <strain evidence="4">CCUG 57113</strain>
    </source>
</reference>
<dbReference type="InterPro" id="IPR007372">
    <property type="entry name" value="Lipid/polyisoprenoid-bd_YceI"/>
</dbReference>
<dbReference type="PANTHER" id="PTHR34406:SF1">
    <property type="entry name" value="PROTEIN YCEI"/>
    <property type="match status" value="1"/>
</dbReference>
<evidence type="ECO:0000256" key="1">
    <source>
        <dbReference type="ARBA" id="ARBA00008812"/>
    </source>
</evidence>
<dbReference type="RefSeq" id="WP_209750187.1">
    <property type="nucleotide sequence ID" value="NZ_JBHSMH010000008.1"/>
</dbReference>
<evidence type="ECO:0000259" key="2">
    <source>
        <dbReference type="SMART" id="SM00867"/>
    </source>
</evidence>
<evidence type="ECO:0000313" key="3">
    <source>
        <dbReference type="EMBL" id="MFC5468278.1"/>
    </source>
</evidence>
<sequence length="242" mass="25651">MKKKQVIILAAVIAVIAIGIGAYEAFNRYLGNNVEIESVMAPQEETATTNGAGEASATTGATGAAVSSDKLNGAWSIANGSKVYWSVTTSKETVNFVDEAVTGSWTVDLNEAASMAGEGVVDMTALDSGNSQRDNDVKGRDDLLAVAQYPQATFKTKSFSSVPAEWSEGTVVPLTITGILTIKGKDKEVTFDSNAMYRDGQLLLSGKTMVTFSDFGMTNPHSVVLDTENEFTVQLELVLDKA</sequence>
<evidence type="ECO:0000313" key="4">
    <source>
        <dbReference type="Proteomes" id="UP001596105"/>
    </source>
</evidence>
<keyword evidence="4" id="KW-1185">Reference proteome</keyword>
<dbReference type="Gene3D" id="2.40.128.110">
    <property type="entry name" value="Lipid/polyisoprenoid-binding, YceI-like"/>
    <property type="match status" value="1"/>
</dbReference>
<name>A0ABW0LUN8_9BACL</name>
<organism evidence="3 4">
    <name type="scientific">Cohnella suwonensis</name>
    <dbReference type="NCBI Taxonomy" id="696072"/>
    <lineage>
        <taxon>Bacteria</taxon>
        <taxon>Bacillati</taxon>
        <taxon>Bacillota</taxon>
        <taxon>Bacilli</taxon>
        <taxon>Bacillales</taxon>
        <taxon>Paenibacillaceae</taxon>
        <taxon>Cohnella</taxon>
    </lineage>
</organism>
<dbReference type="SUPFAM" id="SSF101874">
    <property type="entry name" value="YceI-like"/>
    <property type="match status" value="1"/>
</dbReference>
<protein>
    <submittedName>
        <fullName evidence="3">YceI family protein</fullName>
    </submittedName>
</protein>
<comment type="similarity">
    <text evidence="1">Belongs to the UPF0312 family.</text>
</comment>
<dbReference type="InterPro" id="IPR036761">
    <property type="entry name" value="TTHA0802/YceI-like_sf"/>
</dbReference>
<dbReference type="PANTHER" id="PTHR34406">
    <property type="entry name" value="PROTEIN YCEI"/>
    <property type="match status" value="1"/>
</dbReference>
<accession>A0ABW0LUN8</accession>
<dbReference type="EMBL" id="JBHSMH010000008">
    <property type="protein sequence ID" value="MFC5468278.1"/>
    <property type="molecule type" value="Genomic_DNA"/>
</dbReference>
<gene>
    <name evidence="3" type="ORF">ACFPPD_06060</name>
</gene>
<feature type="domain" description="Lipid/polyisoprenoid-binding YceI-like" evidence="2">
    <location>
        <begin position="74"/>
        <end position="238"/>
    </location>
</feature>
<dbReference type="Pfam" id="PF04264">
    <property type="entry name" value="YceI"/>
    <property type="match status" value="1"/>
</dbReference>
<comment type="caution">
    <text evidence="3">The sequence shown here is derived from an EMBL/GenBank/DDBJ whole genome shotgun (WGS) entry which is preliminary data.</text>
</comment>
<dbReference type="Proteomes" id="UP001596105">
    <property type="component" value="Unassembled WGS sequence"/>
</dbReference>
<dbReference type="SMART" id="SM00867">
    <property type="entry name" value="YceI"/>
    <property type="match status" value="1"/>
</dbReference>